<dbReference type="InterPro" id="IPR002347">
    <property type="entry name" value="SDR_fam"/>
</dbReference>
<keyword evidence="5" id="KW-1185">Reference proteome</keyword>
<evidence type="ECO:0000313" key="5">
    <source>
        <dbReference type="Proteomes" id="UP001365542"/>
    </source>
</evidence>
<dbReference type="InterPro" id="IPR020904">
    <property type="entry name" value="Sc_DH/Rdtase_CS"/>
</dbReference>
<evidence type="ECO:0000313" key="4">
    <source>
        <dbReference type="EMBL" id="KAK6541025.1"/>
    </source>
</evidence>
<dbReference type="InterPro" id="IPR036291">
    <property type="entry name" value="NAD(P)-bd_dom_sf"/>
</dbReference>
<name>A0AAV9XFZ5_9PEZI</name>
<evidence type="ECO:0000256" key="3">
    <source>
        <dbReference type="ARBA" id="ARBA00023002"/>
    </source>
</evidence>
<comment type="similarity">
    <text evidence="1">Belongs to the short-chain dehydrogenases/reductases (SDR) family.</text>
</comment>
<dbReference type="EMBL" id="JAVHJO010000004">
    <property type="protein sequence ID" value="KAK6541025.1"/>
    <property type="molecule type" value="Genomic_DNA"/>
</dbReference>
<dbReference type="AlphaFoldDB" id="A0AAV9XFZ5"/>
<keyword evidence="2" id="KW-0521">NADP</keyword>
<gene>
    <name evidence="4" type="ORF">TWF694_008404</name>
</gene>
<dbReference type="Proteomes" id="UP001365542">
    <property type="component" value="Unassembled WGS sequence"/>
</dbReference>
<comment type="caution">
    <text evidence="4">The sequence shown here is derived from an EMBL/GenBank/DDBJ whole genome shotgun (WGS) entry which is preliminary data.</text>
</comment>
<dbReference type="PANTHER" id="PTHR43008:SF8">
    <property type="entry name" value="BENZIL REDUCTASE ((S)-BENZOIN FORMING) IRC24"/>
    <property type="match status" value="1"/>
</dbReference>
<reference evidence="4 5" key="1">
    <citation type="submission" date="2019-10" db="EMBL/GenBank/DDBJ databases">
        <authorList>
            <person name="Palmer J.M."/>
        </authorList>
    </citation>
    <scope>NUCLEOTIDE SEQUENCE [LARGE SCALE GENOMIC DNA]</scope>
    <source>
        <strain evidence="4 5">TWF694</strain>
    </source>
</reference>
<accession>A0AAV9XFZ5</accession>
<evidence type="ECO:0000256" key="2">
    <source>
        <dbReference type="ARBA" id="ARBA00022857"/>
    </source>
</evidence>
<dbReference type="PRINTS" id="PR00081">
    <property type="entry name" value="GDHRDH"/>
</dbReference>
<keyword evidence="3" id="KW-0560">Oxidoreductase</keyword>
<dbReference type="Gene3D" id="3.40.50.720">
    <property type="entry name" value="NAD(P)-binding Rossmann-like Domain"/>
    <property type="match status" value="1"/>
</dbReference>
<evidence type="ECO:0008006" key="6">
    <source>
        <dbReference type="Google" id="ProtNLM"/>
    </source>
</evidence>
<dbReference type="PROSITE" id="PS00061">
    <property type="entry name" value="ADH_SHORT"/>
    <property type="match status" value="1"/>
</dbReference>
<sequence length="265" mass="28438">MSETPVVILTGAGRGIGHASLIHLLSLPNPPNILAVSRDTAALEELAKSHDNLEVVALDFSAPYSELKAKIPSDVVNVAIEKWGRIDALLLNHAILDPVAKIGDSRLESWDLVYRVNLFSNVELIKAALPELRKAKGRVVMVSSAATSIAFTGWSAYGSSKAALNHLAFTLAHEEPDVTSVSIAPGIVDTDMQKDIRQGHGKVMTSQEHAMFMGFKENGILISPESVGAALGNMCLNLEKEFSGKYLQWDDESLSSYANASIAAC</sequence>
<proteinExistence type="inferred from homology"/>
<dbReference type="PANTHER" id="PTHR43008">
    <property type="entry name" value="BENZIL REDUCTASE"/>
    <property type="match status" value="1"/>
</dbReference>
<dbReference type="SUPFAM" id="SSF51735">
    <property type="entry name" value="NAD(P)-binding Rossmann-fold domains"/>
    <property type="match status" value="1"/>
</dbReference>
<organism evidence="4 5">
    <name type="scientific">Orbilia ellipsospora</name>
    <dbReference type="NCBI Taxonomy" id="2528407"/>
    <lineage>
        <taxon>Eukaryota</taxon>
        <taxon>Fungi</taxon>
        <taxon>Dikarya</taxon>
        <taxon>Ascomycota</taxon>
        <taxon>Pezizomycotina</taxon>
        <taxon>Orbiliomycetes</taxon>
        <taxon>Orbiliales</taxon>
        <taxon>Orbiliaceae</taxon>
        <taxon>Orbilia</taxon>
    </lineage>
</organism>
<dbReference type="GO" id="GO:0050664">
    <property type="term" value="F:oxidoreductase activity, acting on NAD(P)H, oxygen as acceptor"/>
    <property type="evidence" value="ECO:0007669"/>
    <property type="project" value="TreeGrafter"/>
</dbReference>
<dbReference type="Pfam" id="PF00106">
    <property type="entry name" value="adh_short"/>
    <property type="match status" value="1"/>
</dbReference>
<dbReference type="GO" id="GO:0016616">
    <property type="term" value="F:oxidoreductase activity, acting on the CH-OH group of donors, NAD or NADP as acceptor"/>
    <property type="evidence" value="ECO:0007669"/>
    <property type="project" value="UniProtKB-ARBA"/>
</dbReference>
<dbReference type="EMBL" id="JAVHJO010000004">
    <property type="protein sequence ID" value="KAK6541024.1"/>
    <property type="molecule type" value="Genomic_DNA"/>
</dbReference>
<protein>
    <recommendedName>
        <fullName evidence="6">NAD(P)-binding protein</fullName>
    </recommendedName>
</protein>
<evidence type="ECO:0000256" key="1">
    <source>
        <dbReference type="ARBA" id="ARBA00006484"/>
    </source>
</evidence>